<keyword evidence="2" id="KW-1185">Reference proteome</keyword>
<evidence type="ECO:0000313" key="1">
    <source>
        <dbReference type="EMBL" id="QDV25401.1"/>
    </source>
</evidence>
<gene>
    <name evidence="1" type="ORF">Q31a_37270</name>
</gene>
<dbReference type="Proteomes" id="UP000318017">
    <property type="component" value="Chromosome"/>
</dbReference>
<organism evidence="1 2">
    <name type="scientific">Aureliella helgolandensis</name>
    <dbReference type="NCBI Taxonomy" id="2527968"/>
    <lineage>
        <taxon>Bacteria</taxon>
        <taxon>Pseudomonadati</taxon>
        <taxon>Planctomycetota</taxon>
        <taxon>Planctomycetia</taxon>
        <taxon>Pirellulales</taxon>
        <taxon>Pirellulaceae</taxon>
        <taxon>Aureliella</taxon>
    </lineage>
</organism>
<dbReference type="RefSeq" id="WP_197355348.1">
    <property type="nucleotide sequence ID" value="NZ_CP036298.1"/>
</dbReference>
<sequence>MLKRVFRKFSLLKSISESLPIGLKDNAQSAILCTAVVLCSYARSKELCADERLEGIACRSVHLNYPGEDATAFYNEITVRESAPGTYFSVIGWDKGYFGIQQLASNQKLVIFSVWDSGENDPNATQKELRTKLLFKDPNLRVKRFGGEGSGGQSFYDLDWQVGQTYRFMLCCNILGNRTAYSGLMVDPETNRWKHLVTFSTITGGRPMSRFYSFVEDFKRDRESAKRARIAEFGNAFRLPTNSDDWVFQKHAKFTADANPVLNIDAQLVGNRFQLATGGETTNNHAALQSTLTNDAAADRMALKGAEQAIESAITASQQP</sequence>
<dbReference type="Pfam" id="PF11958">
    <property type="entry name" value="DUF3472"/>
    <property type="match status" value="1"/>
</dbReference>
<dbReference type="InterPro" id="IPR021862">
    <property type="entry name" value="DUF3472"/>
</dbReference>
<reference evidence="1 2" key="1">
    <citation type="submission" date="2019-02" db="EMBL/GenBank/DDBJ databases">
        <title>Deep-cultivation of Planctomycetes and their phenomic and genomic characterization uncovers novel biology.</title>
        <authorList>
            <person name="Wiegand S."/>
            <person name="Jogler M."/>
            <person name="Boedeker C."/>
            <person name="Pinto D."/>
            <person name="Vollmers J."/>
            <person name="Rivas-Marin E."/>
            <person name="Kohn T."/>
            <person name="Peeters S.H."/>
            <person name="Heuer A."/>
            <person name="Rast P."/>
            <person name="Oberbeckmann S."/>
            <person name="Bunk B."/>
            <person name="Jeske O."/>
            <person name="Meyerdierks A."/>
            <person name="Storesund J.E."/>
            <person name="Kallscheuer N."/>
            <person name="Luecker S."/>
            <person name="Lage O.M."/>
            <person name="Pohl T."/>
            <person name="Merkel B.J."/>
            <person name="Hornburger P."/>
            <person name="Mueller R.-W."/>
            <person name="Bruemmer F."/>
            <person name="Labrenz M."/>
            <person name="Spormann A.M."/>
            <person name="Op den Camp H."/>
            <person name="Overmann J."/>
            <person name="Amann R."/>
            <person name="Jetten M.S.M."/>
            <person name="Mascher T."/>
            <person name="Medema M.H."/>
            <person name="Devos D.P."/>
            <person name="Kaster A.-K."/>
            <person name="Ovreas L."/>
            <person name="Rohde M."/>
            <person name="Galperin M.Y."/>
            <person name="Jogler C."/>
        </authorList>
    </citation>
    <scope>NUCLEOTIDE SEQUENCE [LARGE SCALE GENOMIC DNA]</scope>
    <source>
        <strain evidence="1 2">Q31a</strain>
    </source>
</reference>
<evidence type="ECO:0000313" key="2">
    <source>
        <dbReference type="Proteomes" id="UP000318017"/>
    </source>
</evidence>
<dbReference type="AlphaFoldDB" id="A0A518G9Y7"/>
<proteinExistence type="predicted"/>
<name>A0A518G9Y7_9BACT</name>
<protein>
    <submittedName>
        <fullName evidence="1">Uncharacterized protein</fullName>
    </submittedName>
</protein>
<dbReference type="EMBL" id="CP036298">
    <property type="protein sequence ID" value="QDV25401.1"/>
    <property type="molecule type" value="Genomic_DNA"/>
</dbReference>
<dbReference type="KEGG" id="ahel:Q31a_37270"/>
<accession>A0A518G9Y7</accession>